<evidence type="ECO:0000256" key="5">
    <source>
        <dbReference type="ARBA" id="ARBA00022723"/>
    </source>
</evidence>
<evidence type="ECO:0000256" key="1">
    <source>
        <dbReference type="ARBA" id="ARBA00001968"/>
    </source>
</evidence>
<dbReference type="InterPro" id="IPR045249">
    <property type="entry name" value="HARBI1-like"/>
</dbReference>
<dbReference type="Pfam" id="PF13359">
    <property type="entry name" value="DDE_Tnp_4"/>
    <property type="match status" value="1"/>
</dbReference>
<dbReference type="InterPro" id="IPR027806">
    <property type="entry name" value="HARBI1_dom"/>
</dbReference>
<dbReference type="PANTHER" id="PTHR22930:SF269">
    <property type="entry name" value="NUCLEASE HARBI1-LIKE PROTEIN"/>
    <property type="match status" value="1"/>
</dbReference>
<evidence type="ECO:0000256" key="2">
    <source>
        <dbReference type="ARBA" id="ARBA00004123"/>
    </source>
</evidence>
<dbReference type="EMBL" id="VVIM01000001">
    <property type="protein sequence ID" value="KAB0803106.1"/>
    <property type="molecule type" value="Genomic_DNA"/>
</dbReference>
<dbReference type="GO" id="GO:0004518">
    <property type="term" value="F:nuclease activity"/>
    <property type="evidence" value="ECO:0007669"/>
    <property type="project" value="UniProtKB-KW"/>
</dbReference>
<reference evidence="9 10" key="1">
    <citation type="journal article" date="2018" name="Elife">
        <title>Firefly genomes illuminate parallel origins of bioluminescence in beetles.</title>
        <authorList>
            <person name="Fallon T.R."/>
            <person name="Lower S.E."/>
            <person name="Chang C.H."/>
            <person name="Bessho-Uehara M."/>
            <person name="Martin G.J."/>
            <person name="Bewick A.J."/>
            <person name="Behringer M."/>
            <person name="Debat H.J."/>
            <person name="Wong I."/>
            <person name="Day J.C."/>
            <person name="Suvorov A."/>
            <person name="Silva C.J."/>
            <person name="Stanger-Hall K.F."/>
            <person name="Hall D.W."/>
            <person name="Schmitz R.J."/>
            <person name="Nelson D.R."/>
            <person name="Lewis S.M."/>
            <person name="Shigenobu S."/>
            <person name="Bybee S.M."/>
            <person name="Larracuente A.M."/>
            <person name="Oba Y."/>
            <person name="Weng J.K."/>
        </authorList>
    </citation>
    <scope>NUCLEOTIDE SEQUENCE [LARGE SCALE GENOMIC DNA]</scope>
    <source>
        <strain evidence="9">1611_PpyrPB1</strain>
        <tissue evidence="9">Whole body</tissue>
    </source>
</reference>
<dbReference type="PANTHER" id="PTHR22930">
    <property type="match status" value="1"/>
</dbReference>
<evidence type="ECO:0000256" key="4">
    <source>
        <dbReference type="ARBA" id="ARBA00022722"/>
    </source>
</evidence>
<gene>
    <name evidence="9" type="ORF">PPYR_00076</name>
</gene>
<dbReference type="GO" id="GO:0046872">
    <property type="term" value="F:metal ion binding"/>
    <property type="evidence" value="ECO:0007669"/>
    <property type="project" value="UniProtKB-KW"/>
</dbReference>
<sequence length="336" mass="38596">MDLGSSDEYEEEIEEACVAIMCIEAHCKRRSVWVHEINLNRENDGEYHTLIKILEKEENSDRFHMYFRMSKNQFNYLHDLIKDKIRKIDSKFRRAIGTKERLAVCLRFLATGNSFRSLGFSYKMGFSTVRSIIYEVCEVIGKMLGPIVMPPPTEETWRTITEGYKNIWNFPNCLGALDGKHINIRCPINSGSDFYNYKGNYSIVLLALVDANYKFIAIDVGSYGRNSDGAIFSNSQLGKSLASKSMNVPHDKPLVEGGEALPLVIVGDEAFPLKNYLLRPYSRQNIAGNEANKIFNYRLSRARRVVENAFGILSARWRIFLRYMEVQPDKGLRARK</sequence>
<evidence type="ECO:0000256" key="3">
    <source>
        <dbReference type="ARBA" id="ARBA00006958"/>
    </source>
</evidence>
<evidence type="ECO:0000313" key="9">
    <source>
        <dbReference type="EMBL" id="KAB0803106.1"/>
    </source>
</evidence>
<protein>
    <recommendedName>
        <fullName evidence="8">DDE Tnp4 domain-containing protein</fullName>
    </recommendedName>
</protein>
<comment type="cofactor">
    <cofactor evidence="1">
        <name>a divalent metal cation</name>
        <dbReference type="ChEBI" id="CHEBI:60240"/>
    </cofactor>
</comment>
<dbReference type="InParanoid" id="A0A5N4B0L2"/>
<feature type="domain" description="DDE Tnp4" evidence="8">
    <location>
        <begin position="177"/>
        <end position="327"/>
    </location>
</feature>
<dbReference type="GO" id="GO:0005634">
    <property type="term" value="C:nucleus"/>
    <property type="evidence" value="ECO:0007669"/>
    <property type="project" value="UniProtKB-SubCell"/>
</dbReference>
<dbReference type="GO" id="GO:0016787">
    <property type="term" value="F:hydrolase activity"/>
    <property type="evidence" value="ECO:0007669"/>
    <property type="project" value="UniProtKB-KW"/>
</dbReference>
<evidence type="ECO:0000256" key="6">
    <source>
        <dbReference type="ARBA" id="ARBA00022801"/>
    </source>
</evidence>
<evidence type="ECO:0000256" key="7">
    <source>
        <dbReference type="ARBA" id="ARBA00023242"/>
    </source>
</evidence>
<name>A0A5N4B0L2_PHOPY</name>
<accession>A0A5N4B0L2</accession>
<keyword evidence="4" id="KW-0540">Nuclease</keyword>
<comment type="similarity">
    <text evidence="3">Belongs to the HARBI1 family.</text>
</comment>
<keyword evidence="5" id="KW-0479">Metal-binding</keyword>
<keyword evidence="10" id="KW-1185">Reference proteome</keyword>
<dbReference type="AlphaFoldDB" id="A0A5N4B0L2"/>
<proteinExistence type="inferred from homology"/>
<keyword evidence="6" id="KW-0378">Hydrolase</keyword>
<organism evidence="9 10">
    <name type="scientific">Photinus pyralis</name>
    <name type="common">Common eastern firefly</name>
    <name type="synonym">Lampyris pyralis</name>
    <dbReference type="NCBI Taxonomy" id="7054"/>
    <lineage>
        <taxon>Eukaryota</taxon>
        <taxon>Metazoa</taxon>
        <taxon>Ecdysozoa</taxon>
        <taxon>Arthropoda</taxon>
        <taxon>Hexapoda</taxon>
        <taxon>Insecta</taxon>
        <taxon>Pterygota</taxon>
        <taxon>Neoptera</taxon>
        <taxon>Endopterygota</taxon>
        <taxon>Coleoptera</taxon>
        <taxon>Polyphaga</taxon>
        <taxon>Elateriformia</taxon>
        <taxon>Elateroidea</taxon>
        <taxon>Lampyridae</taxon>
        <taxon>Lampyrinae</taxon>
        <taxon>Photinus</taxon>
    </lineage>
</organism>
<dbReference type="Proteomes" id="UP000327044">
    <property type="component" value="Unassembled WGS sequence"/>
</dbReference>
<comment type="subcellular location">
    <subcellularLocation>
        <location evidence="2">Nucleus</location>
    </subcellularLocation>
</comment>
<evidence type="ECO:0000259" key="8">
    <source>
        <dbReference type="Pfam" id="PF13359"/>
    </source>
</evidence>
<keyword evidence="7" id="KW-0539">Nucleus</keyword>
<evidence type="ECO:0000313" key="10">
    <source>
        <dbReference type="Proteomes" id="UP000327044"/>
    </source>
</evidence>
<comment type="caution">
    <text evidence="9">The sequence shown here is derived from an EMBL/GenBank/DDBJ whole genome shotgun (WGS) entry which is preliminary data.</text>
</comment>